<feature type="repeat" description="ANK" evidence="3">
    <location>
        <begin position="619"/>
        <end position="651"/>
    </location>
</feature>
<feature type="repeat" description="ANK" evidence="3">
    <location>
        <begin position="212"/>
        <end position="244"/>
    </location>
</feature>
<dbReference type="InterPro" id="IPR051165">
    <property type="entry name" value="Multifunctional_ANK_Repeat"/>
</dbReference>
<dbReference type="AlphaFoldDB" id="A0A9Q8Z3J6"/>
<feature type="repeat" description="ANK" evidence="3">
    <location>
        <begin position="179"/>
        <end position="211"/>
    </location>
</feature>
<dbReference type="PRINTS" id="PR01415">
    <property type="entry name" value="ANKYRIN"/>
</dbReference>
<dbReference type="VEuPathDB" id="FungiDB:yc1106_01468"/>
<dbReference type="Pfam" id="PF00023">
    <property type="entry name" value="Ank"/>
    <property type="match status" value="1"/>
</dbReference>
<evidence type="ECO:0008006" key="7">
    <source>
        <dbReference type="Google" id="ProtNLM"/>
    </source>
</evidence>
<evidence type="ECO:0000256" key="1">
    <source>
        <dbReference type="ARBA" id="ARBA00022737"/>
    </source>
</evidence>
<accession>A0A9Q8Z3J6</accession>
<gene>
    <name evidence="5" type="ORF">yc1106_01468</name>
</gene>
<feature type="repeat" description="ANK" evidence="3">
    <location>
        <begin position="245"/>
        <end position="277"/>
    </location>
</feature>
<sequence length="948" mass="104110">MERDRNMEEVSESEPHVSTPATMEAETQSERSVHTPDSFQPLFSDYKEFYKAIVRGEIETVKSMLDAGANIERKEGGDGATPLVLAIYKRRVDMVKFLLERGANVNTTVSFSPPLFHANAAGEDAPRILQLLLDHGANIEEIEPSSSLNVLHVAAVHGDIYAADFLISKGLDIHRKCEHGKTPFLLAAEKGQTMMVKLLLAKGADLHTRSGNGATALMWAAHTGQVETVKFLLEKGMNLEDRDEDGLTALSVASRAGHKEIVEMLLEKGADINVISTEPRETTPAMWAAIYGHDQVLKVLIDHEADLSILSDDNELNILEIALRRGHAKCAKMLLEAIGGPDHPTNSAALQIALTKCMAETRPVVNTISSLMPHINFDGASSGKWGWIKWVLDHGGELIRPRATLNLLHFALLEDEVGALAELLRLGVDPNTTVFDGDTPLHAAVGRDNIKQLQLLLDSGADPARPSQDPDHLSITPLHYAAIRLDGDEKKDTSIIDALLASGRCKILYGDSLDTTVFAYVMNKFERWENKLADKIVIRMIECIPDVNEERSGEGATLMHAAVLSRNHELVDLLLQKGADMNSRDKYGFTPFIIACPTPPEDFDFIISRGADAFAVDRLGRSTLYHAAAHGSMESVRYLLDLGAASDEKNNSLSIETTEHRGWTPLIAAITKKHEDIALYLLERGASATHYTNDKKRTALHYASLYSMHKLVDKILSDPTASEIINSPDEKGWTPLSLACLAPSPTVVPQLLSHGAEINTRHPFTSDTPLHTAFKRPFSFGPRDARCGDPALLLLKHPSIDLTIRDAQSRTLLHFAAEFHNFPAAELLLSKGASPNDVDASGKTPLALCSRPDTVEALIQAGADVNHAEPNGWTPVHHAVRRCWVAAYAVLVEHGADVEARTADDGMSAKERMERMGGEKAWAGREPDFIAEDMEREKRREKMMSDML</sequence>
<feature type="repeat" description="ANK" evidence="3">
    <location>
        <begin position="146"/>
        <end position="178"/>
    </location>
</feature>
<dbReference type="Proteomes" id="UP001056012">
    <property type="component" value="Chromosome 1"/>
</dbReference>
<dbReference type="Pfam" id="PF12796">
    <property type="entry name" value="Ank_2"/>
    <property type="match status" value="7"/>
</dbReference>
<organism evidence="5 6">
    <name type="scientific">Curvularia clavata</name>
    <dbReference type="NCBI Taxonomy" id="95742"/>
    <lineage>
        <taxon>Eukaryota</taxon>
        <taxon>Fungi</taxon>
        <taxon>Dikarya</taxon>
        <taxon>Ascomycota</taxon>
        <taxon>Pezizomycotina</taxon>
        <taxon>Dothideomycetes</taxon>
        <taxon>Pleosporomycetidae</taxon>
        <taxon>Pleosporales</taxon>
        <taxon>Pleosporineae</taxon>
        <taxon>Pleosporaceae</taxon>
        <taxon>Curvularia</taxon>
    </lineage>
</organism>
<feature type="repeat" description="ANK" evidence="3">
    <location>
        <begin position="436"/>
        <end position="468"/>
    </location>
</feature>
<keyword evidence="1" id="KW-0677">Repeat</keyword>
<dbReference type="PROSITE" id="PS50088">
    <property type="entry name" value="ANK_REPEAT"/>
    <property type="match status" value="13"/>
</dbReference>
<protein>
    <recommendedName>
        <fullName evidence="7">Ankyrin</fullName>
    </recommendedName>
</protein>
<dbReference type="PANTHER" id="PTHR24123">
    <property type="entry name" value="ANKYRIN REPEAT-CONTAINING"/>
    <property type="match status" value="1"/>
</dbReference>
<dbReference type="PANTHER" id="PTHR24123:SF33">
    <property type="entry name" value="PROTEIN HOS4"/>
    <property type="match status" value="1"/>
</dbReference>
<dbReference type="OrthoDB" id="3673852at2759"/>
<feature type="repeat" description="ANK" evidence="3">
    <location>
        <begin position="554"/>
        <end position="586"/>
    </location>
</feature>
<proteinExistence type="predicted"/>
<evidence type="ECO:0000256" key="2">
    <source>
        <dbReference type="ARBA" id="ARBA00023043"/>
    </source>
</evidence>
<feature type="region of interest" description="Disordered" evidence="4">
    <location>
        <begin position="1"/>
        <end position="37"/>
    </location>
</feature>
<feature type="repeat" description="ANK" evidence="3">
    <location>
        <begin position="280"/>
        <end position="312"/>
    </location>
</feature>
<dbReference type="InterPro" id="IPR036770">
    <property type="entry name" value="Ankyrin_rpt-contain_sf"/>
</dbReference>
<feature type="repeat" description="ANK" evidence="3">
    <location>
        <begin position="871"/>
        <end position="903"/>
    </location>
</feature>
<name>A0A9Q8Z3J6_CURCL</name>
<evidence type="ECO:0000313" key="5">
    <source>
        <dbReference type="EMBL" id="USP74194.1"/>
    </source>
</evidence>
<dbReference type="EMBL" id="CP089274">
    <property type="protein sequence ID" value="USP74194.1"/>
    <property type="molecule type" value="Genomic_DNA"/>
</dbReference>
<feature type="repeat" description="ANK" evidence="3">
    <location>
        <begin position="731"/>
        <end position="763"/>
    </location>
</feature>
<feature type="repeat" description="ANK" evidence="3">
    <location>
        <begin position="661"/>
        <end position="693"/>
    </location>
</feature>
<dbReference type="SMART" id="SM00248">
    <property type="entry name" value="ANK"/>
    <property type="match status" value="20"/>
</dbReference>
<dbReference type="SUPFAM" id="SSF48403">
    <property type="entry name" value="Ankyrin repeat"/>
    <property type="match status" value="3"/>
</dbReference>
<dbReference type="InterPro" id="IPR002110">
    <property type="entry name" value="Ankyrin_rpt"/>
</dbReference>
<feature type="repeat" description="ANK" evidence="3">
    <location>
        <begin position="808"/>
        <end position="840"/>
    </location>
</feature>
<evidence type="ECO:0000256" key="4">
    <source>
        <dbReference type="SAM" id="MobiDB-lite"/>
    </source>
</evidence>
<feature type="repeat" description="ANK" evidence="3">
    <location>
        <begin position="78"/>
        <end position="110"/>
    </location>
</feature>
<dbReference type="Pfam" id="PF13637">
    <property type="entry name" value="Ank_4"/>
    <property type="match status" value="1"/>
</dbReference>
<evidence type="ECO:0000313" key="6">
    <source>
        <dbReference type="Proteomes" id="UP001056012"/>
    </source>
</evidence>
<reference evidence="5" key="1">
    <citation type="submission" date="2021-12" db="EMBL/GenBank/DDBJ databases">
        <title>Curvularia clavata genome.</title>
        <authorList>
            <person name="Cao Y."/>
        </authorList>
    </citation>
    <scope>NUCLEOTIDE SEQUENCE</scope>
    <source>
        <strain evidence="5">Yc1106</strain>
    </source>
</reference>
<keyword evidence="2 3" id="KW-0040">ANK repeat</keyword>
<dbReference type="Gene3D" id="1.25.40.20">
    <property type="entry name" value="Ankyrin repeat-containing domain"/>
    <property type="match status" value="7"/>
</dbReference>
<evidence type="ECO:0000256" key="3">
    <source>
        <dbReference type="PROSITE-ProRule" id="PRU00023"/>
    </source>
</evidence>
<dbReference type="PROSITE" id="PS50297">
    <property type="entry name" value="ANK_REP_REGION"/>
    <property type="match status" value="11"/>
</dbReference>
<keyword evidence="6" id="KW-1185">Reference proteome</keyword>